<dbReference type="AlphaFoldDB" id="A0A1E1LMR0"/>
<keyword evidence="2" id="KW-1185">Reference proteome</keyword>
<sequence length="141" mass="15675">MSGAVQHPDCCCFSSCFVNTTTDNRMNKASQTLVQGVPPDVPNSYRALADHSHVARSTLHHRACGRRSIEEKTKSQQYPTPWEEDVVVKFMRQMAVLGQPMGLDIYAFESAPPMGDQRSSGRRRGLFIKASILMRACVSLS</sequence>
<dbReference type="Proteomes" id="UP000178129">
    <property type="component" value="Unassembled WGS sequence"/>
</dbReference>
<evidence type="ECO:0000313" key="2">
    <source>
        <dbReference type="Proteomes" id="UP000178129"/>
    </source>
</evidence>
<reference evidence="2" key="1">
    <citation type="submission" date="2016-03" db="EMBL/GenBank/DDBJ databases">
        <authorList>
            <person name="Ploux O."/>
        </authorList>
    </citation>
    <scope>NUCLEOTIDE SEQUENCE [LARGE SCALE GENOMIC DNA]</scope>
    <source>
        <strain evidence="2">UK7</strain>
    </source>
</reference>
<organism evidence="1 2">
    <name type="scientific">Rhynchosporium graminicola</name>
    <dbReference type="NCBI Taxonomy" id="2792576"/>
    <lineage>
        <taxon>Eukaryota</taxon>
        <taxon>Fungi</taxon>
        <taxon>Dikarya</taxon>
        <taxon>Ascomycota</taxon>
        <taxon>Pezizomycotina</taxon>
        <taxon>Leotiomycetes</taxon>
        <taxon>Helotiales</taxon>
        <taxon>Ploettnerulaceae</taxon>
        <taxon>Rhynchosporium</taxon>
    </lineage>
</organism>
<proteinExistence type="predicted"/>
<name>A0A1E1LMR0_9HELO</name>
<dbReference type="EMBL" id="FJUW01000063">
    <property type="protein sequence ID" value="CZT11793.1"/>
    <property type="molecule type" value="Genomic_DNA"/>
</dbReference>
<comment type="caution">
    <text evidence="1">The sequence shown here is derived from an EMBL/GenBank/DDBJ whole genome shotgun (WGS) entry which is preliminary data.</text>
</comment>
<evidence type="ECO:0008006" key="3">
    <source>
        <dbReference type="Google" id="ProtNLM"/>
    </source>
</evidence>
<protein>
    <recommendedName>
        <fullName evidence="3">HTH psq-type domain-containing protein</fullName>
    </recommendedName>
</protein>
<evidence type="ECO:0000313" key="1">
    <source>
        <dbReference type="EMBL" id="CZT11793.1"/>
    </source>
</evidence>
<dbReference type="InParanoid" id="A0A1E1LMR0"/>
<gene>
    <name evidence="1" type="ORF">RCO7_11380</name>
</gene>
<accession>A0A1E1LMR0</accession>